<evidence type="ECO:0000313" key="1">
    <source>
        <dbReference type="EMBL" id="RJS46672.1"/>
    </source>
</evidence>
<name>A0A3A5H8A9_9ACTN</name>
<dbReference type="AlphaFoldDB" id="A0A3A5H8A9"/>
<evidence type="ECO:0008006" key="3">
    <source>
        <dbReference type="Google" id="ProtNLM"/>
    </source>
</evidence>
<dbReference type="InterPro" id="IPR022291">
    <property type="entry name" value="Bacteriocin_synth_cyclodeHase"/>
</dbReference>
<dbReference type="Proteomes" id="UP000276542">
    <property type="component" value="Unassembled WGS sequence"/>
</dbReference>
<comment type="caution">
    <text evidence="1">The sequence shown here is derived from an EMBL/GenBank/DDBJ whole genome shotgun (WGS) entry which is preliminary data.</text>
</comment>
<dbReference type="EMBL" id="QYRP01000002">
    <property type="protein sequence ID" value="RJS46672.1"/>
    <property type="molecule type" value="Genomic_DNA"/>
</dbReference>
<dbReference type="Gene3D" id="3.40.50.720">
    <property type="entry name" value="NAD(P)-binding Rossmann-like Domain"/>
    <property type="match status" value="1"/>
</dbReference>
<sequence length="292" mass="31258">MLRPGVHVCRRSHDELQVGLSPDLAVVLPELPEVRALLSGLQEGRPPGVPGTLSPVVLLACERLLAHGLVVDSDLWCRQLGGNDTERAETRTSIVAEHGLRAGEALERRSSRSVALDCSGLSRAATRLEDLLTMAGLTVGPPPAADLLLVVRRGETDRADLDPLLRHDQAHVLLTVSEGRVRVGPFVQPGVTACLRCIDAHRHESDPRHGVVTQQYSDAGTSGTCGLPAPVPADLVDVAVGLLARDITRWADGEQPGTWSSTIDVDPQLHLSRIRWHRHPGCGCSWAGTVAS</sequence>
<dbReference type="NCBIfam" id="TIGR03882">
    <property type="entry name" value="cyclo_dehyd_2"/>
    <property type="match status" value="1"/>
</dbReference>
<evidence type="ECO:0000313" key="2">
    <source>
        <dbReference type="Proteomes" id="UP000276542"/>
    </source>
</evidence>
<protein>
    <recommendedName>
        <fullName evidence="3">Bacteriocin biosynthesis cyclodehydratase domain-containing protein</fullName>
    </recommendedName>
</protein>
<accession>A0A3A5H8A9</accession>
<organism evidence="1 2">
    <name type="scientific">Nocardioides cavernaquae</name>
    <dbReference type="NCBI Taxonomy" id="2321396"/>
    <lineage>
        <taxon>Bacteria</taxon>
        <taxon>Bacillati</taxon>
        <taxon>Actinomycetota</taxon>
        <taxon>Actinomycetes</taxon>
        <taxon>Propionibacteriales</taxon>
        <taxon>Nocardioidaceae</taxon>
        <taxon>Nocardioides</taxon>
    </lineage>
</organism>
<reference evidence="2" key="1">
    <citation type="submission" date="2018-09" db="EMBL/GenBank/DDBJ databases">
        <authorList>
            <person name="Zhu H."/>
        </authorList>
    </citation>
    <scope>NUCLEOTIDE SEQUENCE [LARGE SCALE GENOMIC DNA]</scope>
    <source>
        <strain evidence="2">K1W22B-1</strain>
    </source>
</reference>
<proteinExistence type="predicted"/>
<keyword evidence="2" id="KW-1185">Reference proteome</keyword>
<gene>
    <name evidence="1" type="ORF">D4739_10895</name>
</gene>